<dbReference type="RefSeq" id="WP_184792862.1">
    <property type="nucleotide sequence ID" value="NZ_BONT01000101.1"/>
</dbReference>
<dbReference type="InterPro" id="IPR009937">
    <property type="entry name" value="Phage_holin_3_6"/>
</dbReference>
<name>A0A841FTW8_9ACTN</name>
<feature type="transmembrane region" description="Helical" evidence="1">
    <location>
        <begin position="80"/>
        <end position="101"/>
    </location>
</feature>
<organism evidence="2 3">
    <name type="scientific">Phytomonospora endophytica</name>
    <dbReference type="NCBI Taxonomy" id="714109"/>
    <lineage>
        <taxon>Bacteria</taxon>
        <taxon>Bacillati</taxon>
        <taxon>Actinomycetota</taxon>
        <taxon>Actinomycetes</taxon>
        <taxon>Micromonosporales</taxon>
        <taxon>Micromonosporaceae</taxon>
        <taxon>Phytomonospora</taxon>
    </lineage>
</organism>
<keyword evidence="1" id="KW-0812">Transmembrane</keyword>
<proteinExistence type="predicted"/>
<accession>A0A841FTW8</accession>
<dbReference type="Pfam" id="PF07332">
    <property type="entry name" value="Phage_holin_3_6"/>
    <property type="match status" value="1"/>
</dbReference>
<dbReference type="Proteomes" id="UP000548476">
    <property type="component" value="Unassembled WGS sequence"/>
</dbReference>
<protein>
    <submittedName>
        <fullName evidence="2">Flp pilus assembly protein TadB</fullName>
    </submittedName>
</protein>
<evidence type="ECO:0000256" key="1">
    <source>
        <dbReference type="SAM" id="Phobius"/>
    </source>
</evidence>
<comment type="caution">
    <text evidence="2">The sequence shown here is derived from an EMBL/GenBank/DDBJ whole genome shotgun (WGS) entry which is preliminary data.</text>
</comment>
<reference evidence="2 3" key="1">
    <citation type="submission" date="2020-08" db="EMBL/GenBank/DDBJ databases">
        <title>Genomic Encyclopedia of Type Strains, Phase IV (KMG-IV): sequencing the most valuable type-strain genomes for metagenomic binning, comparative biology and taxonomic classification.</title>
        <authorList>
            <person name="Goeker M."/>
        </authorList>
    </citation>
    <scope>NUCLEOTIDE SEQUENCE [LARGE SCALE GENOMIC DNA]</scope>
    <source>
        <strain evidence="2 3">YIM 65646</strain>
    </source>
</reference>
<evidence type="ECO:0000313" key="2">
    <source>
        <dbReference type="EMBL" id="MBB6039785.1"/>
    </source>
</evidence>
<feature type="transmembrane region" description="Helical" evidence="1">
    <location>
        <begin position="45"/>
        <end position="74"/>
    </location>
</feature>
<dbReference type="EMBL" id="JACHGT010000025">
    <property type="protein sequence ID" value="MBB6039785.1"/>
    <property type="molecule type" value="Genomic_DNA"/>
</dbReference>
<dbReference type="AlphaFoldDB" id="A0A841FTW8"/>
<keyword evidence="1" id="KW-0472">Membrane</keyword>
<gene>
    <name evidence="2" type="ORF">HNR73_007683</name>
</gene>
<keyword evidence="1" id="KW-1133">Transmembrane helix</keyword>
<keyword evidence="3" id="KW-1185">Reference proteome</keyword>
<sequence length="135" mass="13923">MTEAPTAAEASTAELVRRATEQMSHLVRDELALARAEMAQKGKNAGVGIGLFGGSGVFLLYGIGVLIAAGVLALALVMPAWLSALLVGVFILLIAGVMALVGRARVKRAVPLKPTETVESVQADIATLRGEENGS</sequence>
<evidence type="ECO:0000313" key="3">
    <source>
        <dbReference type="Proteomes" id="UP000548476"/>
    </source>
</evidence>